<protein>
    <submittedName>
        <fullName evidence="2">Uncharacterized protein</fullName>
    </submittedName>
</protein>
<feature type="transmembrane region" description="Helical" evidence="1">
    <location>
        <begin position="142"/>
        <end position="161"/>
    </location>
</feature>
<evidence type="ECO:0000313" key="2">
    <source>
        <dbReference type="EMBL" id="MBO8441253.1"/>
    </source>
</evidence>
<keyword evidence="1" id="KW-0812">Transmembrane</keyword>
<feature type="transmembrane region" description="Helical" evidence="1">
    <location>
        <begin position="211"/>
        <end position="234"/>
    </location>
</feature>
<sequence length="242" mass="27433">MDKLSRVSDEKEKQCAYISLMLGYVFDMLMGVIIITCLKNNIILIIPNISVDLQFIAYLIIGFVLGRLLSDVVDAENVFLTGCVSGLIFIISTVVFDFLFSIAAQTFSNKGIITFIILILSYVTFEAVMFTIYFFFNVVNRIKGAILAVVFIAMSVGFYWIALKAGTYYCLALVVLELLSLIYLEWCFNLIKNDVHSYFDFLGTEDLPTQTCIVFLQTVSCANFMLLYLPCMCLKAVQKYFK</sequence>
<feature type="transmembrane region" description="Helical" evidence="1">
    <location>
        <begin position="112"/>
        <end position="136"/>
    </location>
</feature>
<evidence type="ECO:0000313" key="3">
    <source>
        <dbReference type="Proteomes" id="UP000823614"/>
    </source>
</evidence>
<feature type="transmembrane region" description="Helical" evidence="1">
    <location>
        <begin position="16"/>
        <end position="35"/>
    </location>
</feature>
<keyword evidence="1" id="KW-0472">Membrane</keyword>
<reference evidence="2" key="1">
    <citation type="submission" date="2020-10" db="EMBL/GenBank/DDBJ databases">
        <authorList>
            <person name="Gilroy R."/>
        </authorList>
    </citation>
    <scope>NUCLEOTIDE SEQUENCE</scope>
    <source>
        <strain evidence="2">C6-149</strain>
    </source>
</reference>
<feature type="transmembrane region" description="Helical" evidence="1">
    <location>
        <begin position="168"/>
        <end position="191"/>
    </location>
</feature>
<gene>
    <name evidence="2" type="ORF">IAA89_02265</name>
</gene>
<accession>A0A9D9E5G1</accession>
<dbReference type="Proteomes" id="UP000823614">
    <property type="component" value="Unassembled WGS sequence"/>
</dbReference>
<feature type="transmembrane region" description="Helical" evidence="1">
    <location>
        <begin position="42"/>
        <end position="66"/>
    </location>
</feature>
<proteinExistence type="predicted"/>
<organism evidence="2 3">
    <name type="scientific">Candidatus Gallilactobacillus intestinavium</name>
    <dbReference type="NCBI Taxonomy" id="2840838"/>
    <lineage>
        <taxon>Bacteria</taxon>
        <taxon>Bacillati</taxon>
        <taxon>Bacillota</taxon>
        <taxon>Bacilli</taxon>
        <taxon>Lactobacillales</taxon>
        <taxon>Lactobacillaceae</taxon>
        <taxon>Lactobacillaceae incertae sedis</taxon>
        <taxon>Candidatus Gallilactobacillus</taxon>
    </lineage>
</organism>
<reference evidence="2" key="2">
    <citation type="journal article" date="2021" name="PeerJ">
        <title>Extensive microbial diversity within the chicken gut microbiome revealed by metagenomics and culture.</title>
        <authorList>
            <person name="Gilroy R."/>
            <person name="Ravi A."/>
            <person name="Getino M."/>
            <person name="Pursley I."/>
            <person name="Horton D.L."/>
            <person name="Alikhan N.F."/>
            <person name="Baker D."/>
            <person name="Gharbi K."/>
            <person name="Hall N."/>
            <person name="Watson M."/>
            <person name="Adriaenssens E.M."/>
            <person name="Foster-Nyarko E."/>
            <person name="Jarju S."/>
            <person name="Secka A."/>
            <person name="Antonio M."/>
            <person name="Oren A."/>
            <person name="Chaudhuri R.R."/>
            <person name="La Ragione R."/>
            <person name="Hildebrand F."/>
            <person name="Pallen M.J."/>
        </authorList>
    </citation>
    <scope>NUCLEOTIDE SEQUENCE</scope>
    <source>
        <strain evidence="2">C6-149</strain>
    </source>
</reference>
<dbReference type="EMBL" id="JADIMP010000043">
    <property type="protein sequence ID" value="MBO8441253.1"/>
    <property type="molecule type" value="Genomic_DNA"/>
</dbReference>
<feature type="transmembrane region" description="Helical" evidence="1">
    <location>
        <begin position="78"/>
        <end position="100"/>
    </location>
</feature>
<dbReference type="AlphaFoldDB" id="A0A9D9E5G1"/>
<evidence type="ECO:0000256" key="1">
    <source>
        <dbReference type="SAM" id="Phobius"/>
    </source>
</evidence>
<comment type="caution">
    <text evidence="2">The sequence shown here is derived from an EMBL/GenBank/DDBJ whole genome shotgun (WGS) entry which is preliminary data.</text>
</comment>
<keyword evidence="1" id="KW-1133">Transmembrane helix</keyword>
<name>A0A9D9E5G1_9LACO</name>